<keyword evidence="1" id="KW-0812">Transmembrane</keyword>
<proteinExistence type="predicted"/>
<comment type="caution">
    <text evidence="2">The sequence shown here is derived from an EMBL/GenBank/DDBJ whole genome shotgun (WGS) entry which is preliminary data.</text>
</comment>
<dbReference type="Proteomes" id="UP001333818">
    <property type="component" value="Unassembled WGS sequence"/>
</dbReference>
<protein>
    <submittedName>
        <fullName evidence="2">Uncharacterized protein</fullName>
    </submittedName>
</protein>
<feature type="transmembrane region" description="Helical" evidence="1">
    <location>
        <begin position="43"/>
        <end position="71"/>
    </location>
</feature>
<keyword evidence="3" id="KW-1185">Reference proteome</keyword>
<feature type="non-terminal residue" evidence="2">
    <location>
        <position position="119"/>
    </location>
</feature>
<name>A0AAW9Q3S0_9CYAN</name>
<keyword evidence="1" id="KW-0472">Membrane</keyword>
<gene>
    <name evidence="2" type="ORF">V2H45_24610</name>
</gene>
<keyword evidence="1" id="KW-1133">Transmembrane helix</keyword>
<evidence type="ECO:0000313" key="2">
    <source>
        <dbReference type="EMBL" id="MEE3719927.1"/>
    </source>
</evidence>
<sequence>MAIACLLRSVNLVLEILTYALSVGTFVGLGCALFTGIKQRSPMLGIFVFMGSILFCVVICGVTTLGFGYLLDFAVRSRGELRRSSDNPPAAAEGVGTVLLLLGTSKNQSETKNENKKRE</sequence>
<reference evidence="2" key="1">
    <citation type="submission" date="2024-01" db="EMBL/GenBank/DDBJ databases">
        <title>Bank of Algae and Cyanobacteria of the Azores (BACA) strain genomes.</title>
        <authorList>
            <person name="Luz R."/>
            <person name="Cordeiro R."/>
            <person name="Fonseca A."/>
            <person name="Goncalves V."/>
        </authorList>
    </citation>
    <scope>NUCLEOTIDE SEQUENCE</scope>
    <source>
        <strain evidence="2">BACA0141</strain>
    </source>
</reference>
<accession>A0AAW9Q3S0</accession>
<evidence type="ECO:0000313" key="3">
    <source>
        <dbReference type="Proteomes" id="UP001333818"/>
    </source>
</evidence>
<dbReference type="EMBL" id="JAZBJZ010000191">
    <property type="protein sequence ID" value="MEE3719927.1"/>
    <property type="molecule type" value="Genomic_DNA"/>
</dbReference>
<evidence type="ECO:0000256" key="1">
    <source>
        <dbReference type="SAM" id="Phobius"/>
    </source>
</evidence>
<organism evidence="2 3">
    <name type="scientific">Tumidithrix elongata BACA0141</name>
    <dbReference type="NCBI Taxonomy" id="2716417"/>
    <lineage>
        <taxon>Bacteria</taxon>
        <taxon>Bacillati</taxon>
        <taxon>Cyanobacteriota</taxon>
        <taxon>Cyanophyceae</taxon>
        <taxon>Pseudanabaenales</taxon>
        <taxon>Pseudanabaenaceae</taxon>
        <taxon>Tumidithrix</taxon>
        <taxon>Tumidithrix elongata</taxon>
    </lineage>
</organism>
<dbReference type="AlphaFoldDB" id="A0AAW9Q3S0"/>
<feature type="transmembrane region" description="Helical" evidence="1">
    <location>
        <begin position="12"/>
        <end position="37"/>
    </location>
</feature>